<dbReference type="Pfam" id="PF00188">
    <property type="entry name" value="CAP"/>
    <property type="match status" value="1"/>
</dbReference>
<feature type="chain" id="PRO_5046616083" description="SCP domain-containing protein" evidence="2">
    <location>
        <begin position="20"/>
        <end position="698"/>
    </location>
</feature>
<feature type="signal peptide" evidence="2">
    <location>
        <begin position="1"/>
        <end position="19"/>
    </location>
</feature>
<feature type="compositionally biased region" description="Polar residues" evidence="1">
    <location>
        <begin position="522"/>
        <end position="531"/>
    </location>
</feature>
<keyword evidence="5" id="KW-1185">Reference proteome</keyword>
<dbReference type="PROSITE" id="PS01009">
    <property type="entry name" value="CRISP_1"/>
    <property type="match status" value="1"/>
</dbReference>
<protein>
    <recommendedName>
        <fullName evidence="3">SCP domain-containing protein</fullName>
    </recommendedName>
</protein>
<comment type="caution">
    <text evidence="4">The sequence shown here is derived from an EMBL/GenBank/DDBJ whole genome shotgun (WGS) entry which is preliminary data.</text>
</comment>
<evidence type="ECO:0000259" key="3">
    <source>
        <dbReference type="SMART" id="SM00198"/>
    </source>
</evidence>
<feature type="compositionally biased region" description="Low complexity" evidence="1">
    <location>
        <begin position="230"/>
        <end position="242"/>
    </location>
</feature>
<dbReference type="InterPro" id="IPR018244">
    <property type="entry name" value="Allrgn_V5/Tpx1_CS"/>
</dbReference>
<proteinExistence type="predicted"/>
<accession>A0ABR0J229</accession>
<dbReference type="InterPro" id="IPR001283">
    <property type="entry name" value="CRISP-related"/>
</dbReference>
<feature type="region of interest" description="Disordered" evidence="1">
    <location>
        <begin position="439"/>
        <end position="532"/>
    </location>
</feature>
<evidence type="ECO:0000256" key="2">
    <source>
        <dbReference type="SAM" id="SignalP"/>
    </source>
</evidence>
<dbReference type="SMART" id="SM00198">
    <property type="entry name" value="SCP"/>
    <property type="match status" value="1"/>
</dbReference>
<dbReference type="EMBL" id="JAVRRF010000023">
    <property type="protein sequence ID" value="KAK5054268.1"/>
    <property type="molecule type" value="Genomic_DNA"/>
</dbReference>
<organism evidence="4 5">
    <name type="scientific">Exophiala sideris</name>
    <dbReference type="NCBI Taxonomy" id="1016849"/>
    <lineage>
        <taxon>Eukaryota</taxon>
        <taxon>Fungi</taxon>
        <taxon>Dikarya</taxon>
        <taxon>Ascomycota</taxon>
        <taxon>Pezizomycotina</taxon>
        <taxon>Eurotiomycetes</taxon>
        <taxon>Chaetothyriomycetidae</taxon>
        <taxon>Chaetothyriales</taxon>
        <taxon>Herpotrichiellaceae</taxon>
        <taxon>Exophiala</taxon>
    </lineage>
</organism>
<dbReference type="Proteomes" id="UP001345691">
    <property type="component" value="Unassembled WGS sequence"/>
</dbReference>
<evidence type="ECO:0000313" key="4">
    <source>
        <dbReference type="EMBL" id="KAK5054268.1"/>
    </source>
</evidence>
<gene>
    <name evidence="4" type="ORF">LTR69_008883</name>
</gene>
<dbReference type="InterPro" id="IPR014044">
    <property type="entry name" value="CAP_dom"/>
</dbReference>
<dbReference type="SUPFAM" id="SSF55797">
    <property type="entry name" value="PR-1-like"/>
    <property type="match status" value="1"/>
</dbReference>
<feature type="compositionally biased region" description="Low complexity" evidence="1">
    <location>
        <begin position="441"/>
        <end position="521"/>
    </location>
</feature>
<evidence type="ECO:0000313" key="5">
    <source>
        <dbReference type="Proteomes" id="UP001345691"/>
    </source>
</evidence>
<dbReference type="InterPro" id="IPR035940">
    <property type="entry name" value="CAP_sf"/>
</dbReference>
<keyword evidence="2" id="KW-0732">Signal</keyword>
<dbReference type="Gene3D" id="3.40.33.10">
    <property type="entry name" value="CAP"/>
    <property type="match status" value="1"/>
</dbReference>
<name>A0ABR0J229_9EURO</name>
<feature type="region of interest" description="Disordered" evidence="1">
    <location>
        <begin position="214"/>
        <end position="244"/>
    </location>
</feature>
<dbReference type="PANTHER" id="PTHR10334">
    <property type="entry name" value="CYSTEINE-RICH SECRETORY PROTEIN-RELATED"/>
    <property type="match status" value="1"/>
</dbReference>
<reference evidence="4 5" key="1">
    <citation type="submission" date="2023-08" db="EMBL/GenBank/DDBJ databases">
        <title>Black Yeasts Isolated from many extreme environments.</title>
        <authorList>
            <person name="Coleine C."/>
            <person name="Stajich J.E."/>
            <person name="Selbmann L."/>
        </authorList>
    </citation>
    <scope>NUCLEOTIDE SEQUENCE [LARGE SCALE GENOMIC DNA]</scope>
    <source>
        <strain evidence="4 5">CCFEE 6328</strain>
    </source>
</reference>
<dbReference type="PRINTS" id="PR00837">
    <property type="entry name" value="V5TPXLIKE"/>
</dbReference>
<sequence length="698" mass="72149">MKVSTTAITALAAASQAAASWTDWVDPDATVTSTVTQTHTYCPCNGEVSYTPVDPENTDVVVYTTKTGADYTDVIVYTTQSGEAVAPAAATTTPAGITITKAGPIVAVFETEASTSTKTGMVIELIIAPTGTETETEYVTKTVWTGEQPTNDLAWVDWDDSNEDDGATLTRTHTLVTTLYEAVGAFPTETDTESWADWAATTNTFTVTTETSVTVHPSSSGNAVGPIGGSVSSSTSSASSSSNGVGPIFANTTSTSSSSTSVLAPVSANSTTSSASTSVLAPVSVTTSMSTTTSTTTSSTLTATVVTPGQTIIITVNLDSTKKNKRDTYYVGINDDSIAVLGSQAAEATFITGGNGTLLYGAEFLGSSPTAPNQAAFLEVFTTEPTDYVWLMDASGMLSLSQRQFCVLPSLQIETVDTAVDNCDGTIVTFTAVPATGATASTVTSTSSSSISSTTSSSVSRTTSSSISSTTSTSTSTRTSTSTSTSTSTRTSTSTTSSTTSTTTSTTTTSKTSTTTTTTSSGSRPTQTDNVTGDDYQTGILFAHNVHRANHSASDLTWNADMATYAAQTAATCNYQHNLTAGGGNYGQNIGAGYTSTHVPIMIGNDMYNAEMPNYPTPYGTNNPDTSDFSNWGHFSQIVWKATTGVGCATQYCETLQGATFTNYFTVCNYYPAGNVGGEYSNVGAPLGQDVVVIEVDD</sequence>
<feature type="domain" description="SCP" evidence="3">
    <location>
        <begin position="535"/>
        <end position="678"/>
    </location>
</feature>
<evidence type="ECO:0000256" key="1">
    <source>
        <dbReference type="SAM" id="MobiDB-lite"/>
    </source>
</evidence>